<organism evidence="2 3">
    <name type="scientific">Candidatus Limivivens intestinipullorum</name>
    <dbReference type="NCBI Taxonomy" id="2840858"/>
    <lineage>
        <taxon>Bacteria</taxon>
        <taxon>Bacillati</taxon>
        <taxon>Bacillota</taxon>
        <taxon>Clostridia</taxon>
        <taxon>Lachnospirales</taxon>
        <taxon>Lachnospiraceae</taxon>
        <taxon>Lachnospiraceae incertae sedis</taxon>
        <taxon>Candidatus Limivivens</taxon>
    </lineage>
</organism>
<reference evidence="2" key="2">
    <citation type="journal article" date="2021" name="PeerJ">
        <title>Extensive microbial diversity within the chicken gut microbiome revealed by metagenomics and culture.</title>
        <authorList>
            <person name="Gilroy R."/>
            <person name="Ravi A."/>
            <person name="Getino M."/>
            <person name="Pursley I."/>
            <person name="Horton D.L."/>
            <person name="Alikhan N.F."/>
            <person name="Baker D."/>
            <person name="Gharbi K."/>
            <person name="Hall N."/>
            <person name="Watson M."/>
            <person name="Adriaenssens E.M."/>
            <person name="Foster-Nyarko E."/>
            <person name="Jarju S."/>
            <person name="Secka A."/>
            <person name="Antonio M."/>
            <person name="Oren A."/>
            <person name="Chaudhuri R.R."/>
            <person name="La Ragione R."/>
            <person name="Hildebrand F."/>
            <person name="Pallen M.J."/>
        </authorList>
    </citation>
    <scope>NUCLEOTIDE SEQUENCE</scope>
    <source>
        <strain evidence="2">CHK190-19873</strain>
    </source>
</reference>
<keyword evidence="1" id="KW-0175">Coiled coil</keyword>
<sequence length="189" mass="21734">MEKSKQNLQSTEEIAQMFELDPRRIQQLAKEGILPAVSQRPYKFDLVPTIQAYIRYLRERANSRTAKIVGAETAEADKLRAEADLKQSKAKIAEMQLKELEGKMHRSEDVEAVTDDLVYTIRSMIMALPGRLAMDIVQVESASEASALIRSECYKILNELANYQYNDEVYRRRVREREGWGDASEDDDE</sequence>
<feature type="coiled-coil region" evidence="1">
    <location>
        <begin position="71"/>
        <end position="110"/>
    </location>
</feature>
<name>A0A9D1EUK9_9FIRM</name>
<comment type="caution">
    <text evidence="2">The sequence shown here is derived from an EMBL/GenBank/DDBJ whole genome shotgun (WGS) entry which is preliminary data.</text>
</comment>
<gene>
    <name evidence="2" type="ORF">IAB44_12015</name>
</gene>
<evidence type="ECO:0000256" key="1">
    <source>
        <dbReference type="SAM" id="Coils"/>
    </source>
</evidence>
<proteinExistence type="predicted"/>
<dbReference type="Proteomes" id="UP000823935">
    <property type="component" value="Unassembled WGS sequence"/>
</dbReference>
<dbReference type="AlphaFoldDB" id="A0A9D1EUK9"/>
<evidence type="ECO:0000313" key="3">
    <source>
        <dbReference type="Proteomes" id="UP000823935"/>
    </source>
</evidence>
<reference evidence="2" key="1">
    <citation type="submission" date="2020-10" db="EMBL/GenBank/DDBJ databases">
        <authorList>
            <person name="Gilroy R."/>
        </authorList>
    </citation>
    <scope>NUCLEOTIDE SEQUENCE</scope>
    <source>
        <strain evidence="2">CHK190-19873</strain>
    </source>
</reference>
<protein>
    <submittedName>
        <fullName evidence="2">Protoporphyrinogen oxidase</fullName>
    </submittedName>
</protein>
<accession>A0A9D1EUK9</accession>
<evidence type="ECO:0000313" key="2">
    <source>
        <dbReference type="EMBL" id="HIS32250.1"/>
    </source>
</evidence>
<dbReference type="EMBL" id="DVIQ01000073">
    <property type="protein sequence ID" value="HIS32250.1"/>
    <property type="molecule type" value="Genomic_DNA"/>
</dbReference>